<gene>
    <name evidence="1" type="ORF">CORC01_13680</name>
</gene>
<evidence type="ECO:0000313" key="2">
    <source>
        <dbReference type="Proteomes" id="UP000176998"/>
    </source>
</evidence>
<dbReference type="AlphaFoldDB" id="A0A1G4APJ5"/>
<reference evidence="1 2" key="1">
    <citation type="submission" date="2016-09" db="EMBL/GenBank/DDBJ databases">
        <authorList>
            <person name="Capua I."/>
            <person name="De Benedictis P."/>
            <person name="Joannis T."/>
            <person name="Lombin L.H."/>
            <person name="Cattoli G."/>
        </authorList>
    </citation>
    <scope>NUCLEOTIDE SEQUENCE [LARGE SCALE GENOMIC DNA]</scope>
    <source>
        <strain evidence="1 2">IMI 309357</strain>
    </source>
</reference>
<accession>A0A1G4APJ5</accession>
<sequence>ITVGQSLARFTNCRTRKDCETLDESRGSTQVSVDDKLQCHASVRPLVHCILAHAPKSSSAWRTREHLSLSTGDNTPSYQLRQAMRISASPLAPHVQAPSWLCKRLKSDLHHHTALPI</sequence>
<dbReference type="RefSeq" id="XP_022468200.1">
    <property type="nucleotide sequence ID" value="XM_022625296.1"/>
</dbReference>
<proteinExistence type="predicted"/>
<organism evidence="1 2">
    <name type="scientific">Colletotrichum orchidophilum</name>
    <dbReference type="NCBI Taxonomy" id="1209926"/>
    <lineage>
        <taxon>Eukaryota</taxon>
        <taxon>Fungi</taxon>
        <taxon>Dikarya</taxon>
        <taxon>Ascomycota</taxon>
        <taxon>Pezizomycotina</taxon>
        <taxon>Sordariomycetes</taxon>
        <taxon>Hypocreomycetidae</taxon>
        <taxon>Glomerellales</taxon>
        <taxon>Glomerellaceae</taxon>
        <taxon>Colletotrichum</taxon>
    </lineage>
</organism>
<keyword evidence="2" id="KW-1185">Reference proteome</keyword>
<comment type="caution">
    <text evidence="1">The sequence shown here is derived from an EMBL/GenBank/DDBJ whole genome shotgun (WGS) entry which is preliminary data.</text>
</comment>
<dbReference type="GeneID" id="34566806"/>
<protein>
    <submittedName>
        <fullName evidence="1">Uncharacterized protein</fullName>
    </submittedName>
</protein>
<dbReference type="Proteomes" id="UP000176998">
    <property type="component" value="Unassembled WGS sequence"/>
</dbReference>
<dbReference type="EMBL" id="MJBS01000206">
    <property type="protein sequence ID" value="OHE91026.1"/>
    <property type="molecule type" value="Genomic_DNA"/>
</dbReference>
<name>A0A1G4APJ5_9PEZI</name>
<feature type="non-terminal residue" evidence="1">
    <location>
        <position position="1"/>
    </location>
</feature>
<evidence type="ECO:0000313" key="1">
    <source>
        <dbReference type="EMBL" id="OHE91026.1"/>
    </source>
</evidence>